<dbReference type="EMBL" id="ML170190">
    <property type="protein sequence ID" value="TDL20191.1"/>
    <property type="molecule type" value="Genomic_DNA"/>
</dbReference>
<name>A0A4Y7PYL8_9AGAM</name>
<dbReference type="AlphaFoldDB" id="A0A4Y7PYL8"/>
<protein>
    <submittedName>
        <fullName evidence="1">Uncharacterized protein</fullName>
    </submittedName>
</protein>
<dbReference type="VEuPathDB" id="FungiDB:BD410DRAFT_704318"/>
<evidence type="ECO:0000313" key="1">
    <source>
        <dbReference type="EMBL" id="TDL20191.1"/>
    </source>
</evidence>
<evidence type="ECO:0000313" key="2">
    <source>
        <dbReference type="Proteomes" id="UP000294933"/>
    </source>
</evidence>
<accession>A0A4Y7PYL8</accession>
<feature type="non-terminal residue" evidence="1">
    <location>
        <position position="1"/>
    </location>
</feature>
<keyword evidence="2" id="KW-1185">Reference proteome</keyword>
<organism evidence="1 2">
    <name type="scientific">Rickenella mellea</name>
    <dbReference type="NCBI Taxonomy" id="50990"/>
    <lineage>
        <taxon>Eukaryota</taxon>
        <taxon>Fungi</taxon>
        <taxon>Dikarya</taxon>
        <taxon>Basidiomycota</taxon>
        <taxon>Agaricomycotina</taxon>
        <taxon>Agaricomycetes</taxon>
        <taxon>Hymenochaetales</taxon>
        <taxon>Rickenellaceae</taxon>
        <taxon>Rickenella</taxon>
    </lineage>
</organism>
<reference evidence="1 2" key="1">
    <citation type="submission" date="2018-06" db="EMBL/GenBank/DDBJ databases">
        <title>A transcriptomic atlas of mushroom development highlights an independent origin of complex multicellularity.</title>
        <authorList>
            <consortium name="DOE Joint Genome Institute"/>
            <person name="Krizsan K."/>
            <person name="Almasi E."/>
            <person name="Merenyi Z."/>
            <person name="Sahu N."/>
            <person name="Viragh M."/>
            <person name="Koszo T."/>
            <person name="Mondo S."/>
            <person name="Kiss B."/>
            <person name="Balint B."/>
            <person name="Kues U."/>
            <person name="Barry K."/>
            <person name="Hegedus J.C."/>
            <person name="Henrissat B."/>
            <person name="Johnson J."/>
            <person name="Lipzen A."/>
            <person name="Ohm R."/>
            <person name="Nagy I."/>
            <person name="Pangilinan J."/>
            <person name="Yan J."/>
            <person name="Xiong Y."/>
            <person name="Grigoriev I.V."/>
            <person name="Hibbett D.S."/>
            <person name="Nagy L.G."/>
        </authorList>
    </citation>
    <scope>NUCLEOTIDE SEQUENCE [LARGE SCALE GENOMIC DNA]</scope>
    <source>
        <strain evidence="1 2">SZMC22713</strain>
    </source>
</reference>
<dbReference type="Proteomes" id="UP000294933">
    <property type="component" value="Unassembled WGS sequence"/>
</dbReference>
<gene>
    <name evidence="1" type="ORF">BD410DRAFT_704318</name>
</gene>
<dbReference type="OrthoDB" id="3256283at2759"/>
<sequence length="79" mass="8849">CGMIKSGRGVIKMRKVWADEDSGEKELFEGYFAFKVVYGSSLRSMGFGSNELYKLKFWAVRALKKDGKEVGIDPGKGTY</sequence>
<feature type="non-terminal residue" evidence="1">
    <location>
        <position position="79"/>
    </location>
</feature>
<proteinExistence type="predicted"/>